<gene>
    <name evidence="1" type="ORF">AZI86_13985</name>
</gene>
<reference evidence="1 2" key="1">
    <citation type="submission" date="2016-03" db="EMBL/GenBank/DDBJ databases">
        <authorList>
            <person name="Ploux O."/>
        </authorList>
    </citation>
    <scope>NUCLEOTIDE SEQUENCE [LARGE SCALE GENOMIC DNA]</scope>
    <source>
        <strain evidence="1 2">R0</strain>
    </source>
</reference>
<dbReference type="Proteomes" id="UP000075320">
    <property type="component" value="Unassembled WGS sequence"/>
</dbReference>
<protein>
    <recommendedName>
        <fullName evidence="3">Outer membrane protein beta-barrel domain-containing protein</fullName>
    </recommendedName>
</protein>
<dbReference type="EMBL" id="LUKE01000003">
    <property type="protein sequence ID" value="KYG63920.1"/>
    <property type="molecule type" value="Genomic_DNA"/>
</dbReference>
<accession>A0A150WJP6</accession>
<dbReference type="OrthoDB" id="9342696at2"/>
<comment type="caution">
    <text evidence="1">The sequence shown here is derived from an EMBL/GenBank/DDBJ whole genome shotgun (WGS) entry which is preliminary data.</text>
</comment>
<proteinExistence type="predicted"/>
<organism evidence="1 2">
    <name type="scientific">Bdellovibrio bacteriovorus</name>
    <dbReference type="NCBI Taxonomy" id="959"/>
    <lineage>
        <taxon>Bacteria</taxon>
        <taxon>Pseudomonadati</taxon>
        <taxon>Bdellovibrionota</taxon>
        <taxon>Bdellovibrionia</taxon>
        <taxon>Bdellovibrionales</taxon>
        <taxon>Pseudobdellovibrionaceae</taxon>
        <taxon>Bdellovibrio</taxon>
    </lineage>
</organism>
<evidence type="ECO:0008006" key="3">
    <source>
        <dbReference type="Google" id="ProtNLM"/>
    </source>
</evidence>
<dbReference type="RefSeq" id="WP_061835814.1">
    <property type="nucleotide sequence ID" value="NZ_LUKE01000003.1"/>
</dbReference>
<sequence>MNTNKIIFTVVSLILCSCSHNLKFANNHFAVPVTAENTWGGHVSVAATGVTNVTVINDFTSNPPRRDKVLINENIDTSDLTFVNNLGMNGSLGIIPSLEAFYSVGTWGLRWQFLNHGLTPDQWVAAGQLGYGTNEQSTNVSGNAGYDSAKSEITTKQAALSVGYRLAEIVPYLSYVYNVHEVKTNVRDAGTTFGPYEDKGVHQSISLGLTSCKRGVDFGAEASMTKINWDRSDESGQFSVGGKIGYAW</sequence>
<dbReference type="PROSITE" id="PS51257">
    <property type="entry name" value="PROKAR_LIPOPROTEIN"/>
    <property type="match status" value="1"/>
</dbReference>
<dbReference type="AlphaFoldDB" id="A0A150WJP6"/>
<keyword evidence="2" id="KW-1185">Reference proteome</keyword>
<name>A0A150WJP6_BDEBC</name>
<evidence type="ECO:0000313" key="2">
    <source>
        <dbReference type="Proteomes" id="UP000075320"/>
    </source>
</evidence>
<evidence type="ECO:0000313" key="1">
    <source>
        <dbReference type="EMBL" id="KYG63920.1"/>
    </source>
</evidence>